<dbReference type="EMBL" id="BAAANN010000004">
    <property type="protein sequence ID" value="GAA1946760.1"/>
    <property type="molecule type" value="Genomic_DNA"/>
</dbReference>
<comment type="caution">
    <text evidence="2">The sequence shown here is derived from an EMBL/GenBank/DDBJ whole genome shotgun (WGS) entry which is preliminary data.</text>
</comment>
<protein>
    <submittedName>
        <fullName evidence="2">Uncharacterized protein</fullName>
    </submittedName>
</protein>
<reference evidence="3" key="1">
    <citation type="journal article" date="2019" name="Int. J. Syst. Evol. Microbiol.">
        <title>The Global Catalogue of Microorganisms (GCM) 10K type strain sequencing project: providing services to taxonomists for standard genome sequencing and annotation.</title>
        <authorList>
            <consortium name="The Broad Institute Genomics Platform"/>
            <consortium name="The Broad Institute Genome Sequencing Center for Infectious Disease"/>
            <person name="Wu L."/>
            <person name="Ma J."/>
        </authorList>
    </citation>
    <scope>NUCLEOTIDE SEQUENCE [LARGE SCALE GENOMIC DNA]</scope>
    <source>
        <strain evidence="3">JCM 14545</strain>
    </source>
</reference>
<sequence length="123" mass="13499">MVGSAGTPRDAASEHASRVRDAITYTRRVFREASAANERLRAENADLVAEFRARRLAGNATDATPTRVKDSAKSFRVAAGLPVHDLPDAADLVPPKRRRRPEAALKSEEDEDFSQARIMVRGD</sequence>
<keyword evidence="3" id="KW-1185">Reference proteome</keyword>
<evidence type="ECO:0000313" key="3">
    <source>
        <dbReference type="Proteomes" id="UP001501116"/>
    </source>
</evidence>
<feature type="region of interest" description="Disordered" evidence="1">
    <location>
        <begin position="86"/>
        <end position="123"/>
    </location>
</feature>
<evidence type="ECO:0000313" key="2">
    <source>
        <dbReference type="EMBL" id="GAA1946760.1"/>
    </source>
</evidence>
<proteinExistence type="predicted"/>
<gene>
    <name evidence="2" type="ORF">GCM10009754_13520</name>
</gene>
<accession>A0ABP5BJQ8</accession>
<dbReference type="RefSeq" id="WP_344414595.1">
    <property type="nucleotide sequence ID" value="NZ_BAAANN010000004.1"/>
</dbReference>
<name>A0ABP5BJQ8_9PSEU</name>
<organism evidence="2 3">
    <name type="scientific">Amycolatopsis minnesotensis</name>
    <dbReference type="NCBI Taxonomy" id="337894"/>
    <lineage>
        <taxon>Bacteria</taxon>
        <taxon>Bacillati</taxon>
        <taxon>Actinomycetota</taxon>
        <taxon>Actinomycetes</taxon>
        <taxon>Pseudonocardiales</taxon>
        <taxon>Pseudonocardiaceae</taxon>
        <taxon>Amycolatopsis</taxon>
    </lineage>
</organism>
<evidence type="ECO:0000256" key="1">
    <source>
        <dbReference type="SAM" id="MobiDB-lite"/>
    </source>
</evidence>
<dbReference type="Proteomes" id="UP001501116">
    <property type="component" value="Unassembled WGS sequence"/>
</dbReference>